<keyword evidence="1" id="KW-0472">Membrane</keyword>
<keyword evidence="1" id="KW-0812">Transmembrane</keyword>
<evidence type="ECO:0000256" key="1">
    <source>
        <dbReference type="SAM" id="Phobius"/>
    </source>
</evidence>
<keyword evidence="1" id="KW-1133">Transmembrane helix</keyword>
<feature type="transmembrane region" description="Helical" evidence="1">
    <location>
        <begin position="41"/>
        <end position="59"/>
    </location>
</feature>
<organism evidence="2">
    <name type="scientific">marine sediment metagenome</name>
    <dbReference type="NCBI Taxonomy" id="412755"/>
    <lineage>
        <taxon>unclassified sequences</taxon>
        <taxon>metagenomes</taxon>
        <taxon>ecological metagenomes</taxon>
    </lineage>
</organism>
<dbReference type="EMBL" id="BARU01037525">
    <property type="protein sequence ID" value="GAH88591.1"/>
    <property type="molecule type" value="Genomic_DNA"/>
</dbReference>
<comment type="caution">
    <text evidence="2">The sequence shown here is derived from an EMBL/GenBank/DDBJ whole genome shotgun (WGS) entry which is preliminary data.</text>
</comment>
<protein>
    <submittedName>
        <fullName evidence="2">Uncharacterized protein</fullName>
    </submittedName>
</protein>
<dbReference type="AlphaFoldDB" id="X1J1P0"/>
<accession>X1J1P0</accession>
<proteinExistence type="predicted"/>
<sequence length="62" mass="7013">MSVREFLSQHPRLVAWFILAVFMVPMLLWAAKDVGLLPRQLAALVVSTIFLAGLCSWIIGWE</sequence>
<gene>
    <name evidence="2" type="ORF">S03H2_58454</name>
</gene>
<name>X1J1P0_9ZZZZ</name>
<evidence type="ECO:0000313" key="2">
    <source>
        <dbReference type="EMBL" id="GAH88591.1"/>
    </source>
</evidence>
<feature type="transmembrane region" description="Helical" evidence="1">
    <location>
        <begin position="12"/>
        <end position="29"/>
    </location>
</feature>
<reference evidence="2" key="1">
    <citation type="journal article" date="2014" name="Front. Microbiol.">
        <title>High frequency of phylogenetically diverse reductive dehalogenase-homologous genes in deep subseafloor sedimentary metagenomes.</title>
        <authorList>
            <person name="Kawai M."/>
            <person name="Futagami T."/>
            <person name="Toyoda A."/>
            <person name="Takaki Y."/>
            <person name="Nishi S."/>
            <person name="Hori S."/>
            <person name="Arai W."/>
            <person name="Tsubouchi T."/>
            <person name="Morono Y."/>
            <person name="Uchiyama I."/>
            <person name="Ito T."/>
            <person name="Fujiyama A."/>
            <person name="Inagaki F."/>
            <person name="Takami H."/>
        </authorList>
    </citation>
    <scope>NUCLEOTIDE SEQUENCE</scope>
    <source>
        <strain evidence="2">Expedition CK06-06</strain>
    </source>
</reference>